<dbReference type="NCBIfam" id="TIGR04294">
    <property type="entry name" value="pre_pil_HX9DG"/>
    <property type="match status" value="1"/>
</dbReference>
<reference evidence="2 3" key="1">
    <citation type="submission" date="2024-02" db="EMBL/GenBank/DDBJ databases">
        <title>Rhodopirellula caenicola NBRC 110016.</title>
        <authorList>
            <person name="Ichikawa N."/>
            <person name="Katano-Makiyama Y."/>
            <person name="Hidaka K."/>
        </authorList>
    </citation>
    <scope>NUCLEOTIDE SEQUENCE [LARGE SCALE GENOMIC DNA]</scope>
    <source>
        <strain evidence="2 3">NBRC 110016</strain>
    </source>
</reference>
<dbReference type="NCBIfam" id="TIGR02532">
    <property type="entry name" value="IV_pilin_GFxxxE"/>
    <property type="match status" value="1"/>
</dbReference>
<protein>
    <recommendedName>
        <fullName evidence="1">DUF1559 domain-containing protein</fullName>
    </recommendedName>
</protein>
<name>A0ABP9VUN8_9BACT</name>
<dbReference type="Pfam" id="PF07596">
    <property type="entry name" value="SBP_bac_10"/>
    <property type="match status" value="1"/>
</dbReference>
<dbReference type="PANTHER" id="PTHR30093">
    <property type="entry name" value="GENERAL SECRETION PATHWAY PROTEIN G"/>
    <property type="match status" value="1"/>
</dbReference>
<keyword evidence="3" id="KW-1185">Reference proteome</keyword>
<evidence type="ECO:0000313" key="3">
    <source>
        <dbReference type="Proteomes" id="UP001416858"/>
    </source>
</evidence>
<evidence type="ECO:0000259" key="1">
    <source>
        <dbReference type="Pfam" id="PF07596"/>
    </source>
</evidence>
<dbReference type="PANTHER" id="PTHR30093:SF2">
    <property type="entry name" value="TYPE II SECRETION SYSTEM PROTEIN H"/>
    <property type="match status" value="1"/>
</dbReference>
<dbReference type="RefSeq" id="WP_345684111.1">
    <property type="nucleotide sequence ID" value="NZ_BAABRO010000005.1"/>
</dbReference>
<comment type="caution">
    <text evidence="2">The sequence shown here is derived from an EMBL/GenBank/DDBJ whole genome shotgun (WGS) entry which is preliminary data.</text>
</comment>
<dbReference type="PROSITE" id="PS00409">
    <property type="entry name" value="PROKAR_NTER_METHYL"/>
    <property type="match status" value="1"/>
</dbReference>
<gene>
    <name evidence="2" type="ORF">Rcae01_02688</name>
</gene>
<dbReference type="InterPro" id="IPR045584">
    <property type="entry name" value="Pilin-like"/>
</dbReference>
<dbReference type="Gene3D" id="3.30.700.10">
    <property type="entry name" value="Glycoprotein, Type 4 Pilin"/>
    <property type="match status" value="1"/>
</dbReference>
<dbReference type="InterPro" id="IPR027558">
    <property type="entry name" value="Pre_pil_HX9DG_C"/>
</dbReference>
<dbReference type="InterPro" id="IPR012902">
    <property type="entry name" value="N_methyl_site"/>
</dbReference>
<feature type="domain" description="DUF1559" evidence="1">
    <location>
        <begin position="33"/>
        <end position="363"/>
    </location>
</feature>
<dbReference type="SUPFAM" id="SSF54523">
    <property type="entry name" value="Pili subunits"/>
    <property type="match status" value="1"/>
</dbReference>
<sequence length="423" mass="44074">MKLSKKGFTLIEMLVVISIIAILAALALPALAKAREAARRSTCSNNLRQFGVGLLTYAERDQIGRLCTGASDYNRDGCMDTYGWVADLVNSGAALPSDMLCPSNGGKGSEKLNDLLGSNSTNGKGTTAARLNKGACREIFGATPALAAGSAERAAHIGTQFLEKGYNTNYAAGYHLVRNAPLTSGTGSNIVLSTRSANQTDFKQREGTYGPIQLSIIDGSRIPSSSIALLGDAGPGDIDEAVLIVSITDSNGEELLPQGMLLTEAFNDGPAYVNSADSLSLAKQDAAGDSSLPIAGQMACEKGNATIAACFDFDSTTTGTSNRGPTGKGGNNLYLQDTRDWMAVHGGIANILMADGSVKQFYDGRNGDGYLNPGFQFANGIATDSQVSGYADSEVELMPNEMFNGLFIDSATLKGTFESASGS</sequence>
<dbReference type="InterPro" id="IPR011453">
    <property type="entry name" value="DUF1559"/>
</dbReference>
<proteinExistence type="predicted"/>
<organism evidence="2 3">
    <name type="scientific">Novipirellula caenicola</name>
    <dbReference type="NCBI Taxonomy" id="1536901"/>
    <lineage>
        <taxon>Bacteria</taxon>
        <taxon>Pseudomonadati</taxon>
        <taxon>Planctomycetota</taxon>
        <taxon>Planctomycetia</taxon>
        <taxon>Pirellulales</taxon>
        <taxon>Pirellulaceae</taxon>
        <taxon>Novipirellula</taxon>
    </lineage>
</organism>
<evidence type="ECO:0000313" key="2">
    <source>
        <dbReference type="EMBL" id="GAA5507233.1"/>
    </source>
</evidence>
<dbReference type="Pfam" id="PF07963">
    <property type="entry name" value="N_methyl"/>
    <property type="match status" value="1"/>
</dbReference>
<dbReference type="EMBL" id="BAABRO010000005">
    <property type="protein sequence ID" value="GAA5507233.1"/>
    <property type="molecule type" value="Genomic_DNA"/>
</dbReference>
<accession>A0ABP9VUN8</accession>
<dbReference type="Proteomes" id="UP001416858">
    <property type="component" value="Unassembled WGS sequence"/>
</dbReference>